<dbReference type="AlphaFoldDB" id="A0A7W8HF86"/>
<keyword evidence="4" id="KW-1185">Reference proteome</keyword>
<name>A0A7W8HF86_9BURK</name>
<organism evidence="3 4">
    <name type="scientific">Quisquiliibacterium transsilvanicum</name>
    <dbReference type="NCBI Taxonomy" id="1549638"/>
    <lineage>
        <taxon>Bacteria</taxon>
        <taxon>Pseudomonadati</taxon>
        <taxon>Pseudomonadota</taxon>
        <taxon>Betaproteobacteria</taxon>
        <taxon>Burkholderiales</taxon>
        <taxon>Burkholderiaceae</taxon>
        <taxon>Quisquiliibacterium</taxon>
    </lineage>
</organism>
<dbReference type="EMBL" id="JACHGB010000002">
    <property type="protein sequence ID" value="MBB5270905.1"/>
    <property type="molecule type" value="Genomic_DNA"/>
</dbReference>
<evidence type="ECO:0000256" key="1">
    <source>
        <dbReference type="SAM" id="MobiDB-lite"/>
    </source>
</evidence>
<dbReference type="PANTHER" id="PTHR38730:SF1">
    <property type="entry name" value="SLL7028 PROTEIN"/>
    <property type="match status" value="1"/>
</dbReference>
<dbReference type="RefSeq" id="WP_183964697.1">
    <property type="nucleotide sequence ID" value="NZ_BAABEW010000010.1"/>
</dbReference>
<proteinExistence type="predicted"/>
<comment type="caution">
    <text evidence="3">The sequence shown here is derived from an EMBL/GenBank/DDBJ whole genome shotgun (WGS) entry which is preliminary data.</text>
</comment>
<feature type="domain" description="Putative metallopeptidase" evidence="2">
    <location>
        <begin position="17"/>
        <end position="103"/>
    </location>
</feature>
<reference evidence="3 4" key="1">
    <citation type="submission" date="2020-08" db="EMBL/GenBank/DDBJ databases">
        <title>Genomic Encyclopedia of Type Strains, Phase IV (KMG-IV): sequencing the most valuable type-strain genomes for metagenomic binning, comparative biology and taxonomic classification.</title>
        <authorList>
            <person name="Goeker M."/>
        </authorList>
    </citation>
    <scope>NUCLEOTIDE SEQUENCE [LARGE SCALE GENOMIC DNA]</scope>
    <source>
        <strain evidence="3 4">DSM 29781</strain>
    </source>
</reference>
<sequence length="478" mass="52364">MSIKDRILDCLPAGRYAFTALLRLLDVVETDAVPTAAVECRAQPRLLVNPGFVARYAETPEKLMMLVMHELHHVLLGHTRRLPAVTPADNLVLDAVINALLSKMFPQPEYLALFTDFYDDAHFPACLLRPPPGWTWGFGPLPPARVPLPAALQRAFPGVQAAREVYRALYSSEGASEADLRRLVPQLERTGFVLASLLGDHERSARGQATESSRLLARAVVEVLRKWPTPPEPLKGRSIEGMLQEARLVPRRGPRNRAVLRGLIERIAGAGAAAPQVPRPGTVEQVVDTPVPALSRRTTVLRALGAPVLLHPGRVPRPKRCPDAERVHLYLDVSGSIDGLREALYGAALDCRAWLHPVVHLFSTQVEDVTLAELAAGVCRSTGGTDLRCVTAHLRRHRVRRAVLVTDGYVGDPADADAQVLRAVRLGVAYVPGHDTRALRPYARAEVVLEADEEASDDSRRRRGAHAMSLAAIEENRP</sequence>
<accession>A0A7W8HF86</accession>
<feature type="region of interest" description="Disordered" evidence="1">
    <location>
        <begin position="451"/>
        <end position="478"/>
    </location>
</feature>
<protein>
    <recommendedName>
        <fullName evidence="2">Putative metallopeptidase domain-containing protein</fullName>
    </recommendedName>
</protein>
<dbReference type="Proteomes" id="UP000532440">
    <property type="component" value="Unassembled WGS sequence"/>
</dbReference>
<evidence type="ECO:0000313" key="3">
    <source>
        <dbReference type="EMBL" id="MBB5270905.1"/>
    </source>
</evidence>
<evidence type="ECO:0000259" key="2">
    <source>
        <dbReference type="Pfam" id="PF13203"/>
    </source>
</evidence>
<evidence type="ECO:0000313" key="4">
    <source>
        <dbReference type="Proteomes" id="UP000532440"/>
    </source>
</evidence>
<dbReference type="PANTHER" id="PTHR38730">
    <property type="entry name" value="SLL7028 PROTEIN"/>
    <property type="match status" value="1"/>
</dbReference>
<gene>
    <name evidence="3" type="ORF">HNQ70_000909</name>
</gene>
<dbReference type="InterPro" id="IPR025154">
    <property type="entry name" value="Put_metallopeptidase_dom"/>
</dbReference>
<dbReference type="Pfam" id="PF13203">
    <property type="entry name" value="DUF2201_N"/>
    <property type="match status" value="1"/>
</dbReference>